<keyword evidence="3" id="KW-0723">Serine/threonine-protein kinase</keyword>
<dbReference type="GO" id="GO:0005737">
    <property type="term" value="C:cytoplasm"/>
    <property type="evidence" value="ECO:0007669"/>
    <property type="project" value="TreeGrafter"/>
</dbReference>
<reference evidence="3" key="1">
    <citation type="submission" date="2013-04" db="EMBL/GenBank/DDBJ databases">
        <title>The Genome Sequence of Fonticula alba ATCC 38817.</title>
        <authorList>
            <consortium name="The Broad Institute Genomics Platform"/>
            <person name="Russ C."/>
            <person name="Cuomo C."/>
            <person name="Burger G."/>
            <person name="Gray M.W."/>
            <person name="Holland P.W.H."/>
            <person name="King N."/>
            <person name="Lang F.B.F."/>
            <person name="Roger A.J."/>
            <person name="Ruiz-Trillo I."/>
            <person name="Brown M."/>
            <person name="Walker B."/>
            <person name="Young S."/>
            <person name="Zeng Q."/>
            <person name="Gargeya S."/>
            <person name="Fitzgerald M."/>
            <person name="Haas B."/>
            <person name="Abouelleil A."/>
            <person name="Allen A.W."/>
            <person name="Alvarado L."/>
            <person name="Arachchi H.M."/>
            <person name="Berlin A.M."/>
            <person name="Chapman S.B."/>
            <person name="Gainer-Dewar J."/>
            <person name="Goldberg J."/>
            <person name="Griggs A."/>
            <person name="Gujja S."/>
            <person name="Hansen M."/>
            <person name="Howarth C."/>
            <person name="Imamovic A."/>
            <person name="Ireland A."/>
            <person name="Larimer J."/>
            <person name="McCowan C."/>
            <person name="Murphy C."/>
            <person name="Pearson M."/>
            <person name="Poon T.W."/>
            <person name="Priest M."/>
            <person name="Roberts A."/>
            <person name="Saif S."/>
            <person name="Shea T."/>
            <person name="Sisk P."/>
            <person name="Sykes S."/>
            <person name="Wortman J."/>
            <person name="Nusbaum C."/>
            <person name="Birren B."/>
        </authorList>
    </citation>
    <scope>NUCLEOTIDE SEQUENCE [LARGE SCALE GENOMIC DNA]</scope>
    <source>
        <strain evidence="3">ATCC 38817</strain>
    </source>
</reference>
<sequence length="627" mass="64524">MPQNAHNSRIFSLPVPKQASFSSSTESSPSLSADFGGFCNFGGSSKASDPPQFTELYTLDYALGRSPSGRGDVFVATTIVDRAPVHIRRLSLLETTPSGPGPVSANGKHVANPASGLDGSHRVTAPAPEEGAGPSPGSPPTAGRVDNSPTASMARQTLTKLTAGKLRPSRSTSPSSGSRAAMAAGCANMTSTFMTQSAAYELAILSSTSHPNIAALRDVFISPSCDLYIVTELLDSSASSLLEAAASGELSMASLNIGVFAAGGRKKAGEPAPSIHSVYERTAQAYLRGAISALAHLHSAGVTHGCLTTASLHMCSKTGRVLLTDAASLPATSGDCPPGPYAAPEAALCMGGAPSNVAGQRFDPHSFENRAAADSWSLGVVAAQLARGQHEQLTDNSLTSRAISWARILVGTFGPCEAESPEKVAAPPDAKNWDGVRQDVRDLLEKPLARASRTLRDRYTRSSSIAPGAGGSLLPSASSALHNTSGSDSASLRSVGSVSSDSASIAPSIAGLGSSLRCEEAADIAGQLLRLAPSRRILPSFLLTSPPSSLPTPIELPIFRPTTSGIPHSASLSSITSNASTNSKCSLSVGFDLPEGTFSPEDLAGFEAIAWIAKSVNEFHQSNGIYF</sequence>
<feature type="domain" description="Protein kinase" evidence="2">
    <location>
        <begin position="152"/>
        <end position="559"/>
    </location>
</feature>
<protein>
    <submittedName>
        <fullName evidence="3">Serine/threonine protein kinase</fullName>
    </submittedName>
</protein>
<dbReference type="Proteomes" id="UP000030693">
    <property type="component" value="Unassembled WGS sequence"/>
</dbReference>
<dbReference type="Gene3D" id="3.30.200.20">
    <property type="entry name" value="Phosphorylase Kinase, domain 1"/>
    <property type="match status" value="1"/>
</dbReference>
<dbReference type="RefSeq" id="XP_009493894.1">
    <property type="nucleotide sequence ID" value="XM_009495619.1"/>
</dbReference>
<dbReference type="EMBL" id="KB932202">
    <property type="protein sequence ID" value="KCV72316.1"/>
    <property type="molecule type" value="Genomic_DNA"/>
</dbReference>
<dbReference type="PANTHER" id="PTHR44167">
    <property type="entry name" value="OVARIAN-SPECIFIC SERINE/THREONINE-PROTEIN KINASE LOK-RELATED"/>
    <property type="match status" value="1"/>
</dbReference>
<dbReference type="InterPro" id="IPR011009">
    <property type="entry name" value="Kinase-like_dom_sf"/>
</dbReference>
<dbReference type="AlphaFoldDB" id="A0A058ZEE3"/>
<dbReference type="GO" id="GO:0005524">
    <property type="term" value="F:ATP binding"/>
    <property type="evidence" value="ECO:0007669"/>
    <property type="project" value="InterPro"/>
</dbReference>
<feature type="compositionally biased region" description="Low complexity" evidence="1">
    <location>
        <begin position="124"/>
        <end position="143"/>
    </location>
</feature>
<dbReference type="InterPro" id="IPR000719">
    <property type="entry name" value="Prot_kinase_dom"/>
</dbReference>
<accession>A0A058ZEE3</accession>
<keyword evidence="3" id="KW-0418">Kinase</keyword>
<evidence type="ECO:0000256" key="1">
    <source>
        <dbReference type="SAM" id="MobiDB-lite"/>
    </source>
</evidence>
<name>A0A058ZEE3_FONAL</name>
<evidence type="ECO:0000313" key="3">
    <source>
        <dbReference type="EMBL" id="KCV72316.1"/>
    </source>
</evidence>
<feature type="compositionally biased region" description="Low complexity" evidence="1">
    <location>
        <begin position="169"/>
        <end position="179"/>
    </location>
</feature>
<dbReference type="SMART" id="SM00220">
    <property type="entry name" value="S_TKc"/>
    <property type="match status" value="1"/>
</dbReference>
<keyword evidence="3" id="KW-0808">Transferase</keyword>
<dbReference type="Gene3D" id="1.10.510.10">
    <property type="entry name" value="Transferase(Phosphotransferase) domain 1"/>
    <property type="match status" value="1"/>
</dbReference>
<dbReference type="GO" id="GO:0044773">
    <property type="term" value="P:mitotic DNA damage checkpoint signaling"/>
    <property type="evidence" value="ECO:0007669"/>
    <property type="project" value="TreeGrafter"/>
</dbReference>
<feature type="region of interest" description="Disordered" evidence="1">
    <location>
        <begin position="93"/>
        <end position="180"/>
    </location>
</feature>
<keyword evidence="4" id="KW-1185">Reference proteome</keyword>
<dbReference type="GO" id="GO:0005634">
    <property type="term" value="C:nucleus"/>
    <property type="evidence" value="ECO:0007669"/>
    <property type="project" value="TreeGrafter"/>
</dbReference>
<gene>
    <name evidence="3" type="ORF">H696_01712</name>
</gene>
<evidence type="ECO:0000259" key="2">
    <source>
        <dbReference type="PROSITE" id="PS50011"/>
    </source>
</evidence>
<dbReference type="STRING" id="691883.A0A058ZEE3"/>
<dbReference type="PANTHER" id="PTHR44167:SF24">
    <property type="entry name" value="SERINE_THREONINE-PROTEIN KINASE CHK2"/>
    <property type="match status" value="1"/>
</dbReference>
<dbReference type="eggNOG" id="KOG0583">
    <property type="taxonomic scope" value="Eukaryota"/>
</dbReference>
<dbReference type="GeneID" id="20526437"/>
<feature type="compositionally biased region" description="Polar residues" evidence="1">
    <location>
        <begin position="147"/>
        <end position="160"/>
    </location>
</feature>
<evidence type="ECO:0000313" key="4">
    <source>
        <dbReference type="Proteomes" id="UP000030693"/>
    </source>
</evidence>
<dbReference type="GO" id="GO:0004674">
    <property type="term" value="F:protein serine/threonine kinase activity"/>
    <property type="evidence" value="ECO:0007669"/>
    <property type="project" value="UniProtKB-KW"/>
</dbReference>
<organism evidence="3">
    <name type="scientific">Fonticula alba</name>
    <name type="common">Slime mold</name>
    <dbReference type="NCBI Taxonomy" id="691883"/>
    <lineage>
        <taxon>Eukaryota</taxon>
        <taxon>Rotosphaerida</taxon>
        <taxon>Fonticulaceae</taxon>
        <taxon>Fonticula</taxon>
    </lineage>
</organism>
<proteinExistence type="predicted"/>
<dbReference type="SUPFAM" id="SSF56112">
    <property type="entry name" value="Protein kinase-like (PK-like)"/>
    <property type="match status" value="1"/>
</dbReference>
<dbReference type="PROSITE" id="PS50011">
    <property type="entry name" value="PROTEIN_KINASE_DOM"/>
    <property type="match status" value="1"/>
</dbReference>